<comment type="caution">
    <text evidence="3">The sequence shown here is derived from an EMBL/GenBank/DDBJ whole genome shotgun (WGS) entry which is preliminary data.</text>
</comment>
<evidence type="ECO:0000313" key="3">
    <source>
        <dbReference type="EMBL" id="PRP97693.1"/>
    </source>
</evidence>
<keyword evidence="2" id="KW-1133">Transmembrane helix</keyword>
<evidence type="ECO:0000256" key="2">
    <source>
        <dbReference type="SAM" id="Phobius"/>
    </source>
</evidence>
<evidence type="ECO:0000256" key="1">
    <source>
        <dbReference type="SAM" id="MobiDB-lite"/>
    </source>
</evidence>
<feature type="transmembrane region" description="Helical" evidence="2">
    <location>
        <begin position="35"/>
        <end position="54"/>
    </location>
</feature>
<evidence type="ECO:0000313" key="4">
    <source>
        <dbReference type="Proteomes" id="UP000237968"/>
    </source>
</evidence>
<sequence>MDWVLAFAIGMGTALVELLSRYRDEPIKVIATSQFAWVYLLLNGLMALGAHAILLDSELTSTETTTSRLGLSVGSGLSAALVLRARVFTARLGDEQVSIGPGYVVDQLLGIIDAQIDRRRALQRVSIVVEVMDGKDFDGSRIHASTMITGSRQNLSLQDQKDLANQIREVVDRKIPDHEKSYALGFILLDFMGEAFLKAVAEKLPSVEQAPASVPSFNAASITDTGAGVVKSRTWGASLPVQRAKVVRELLTGVPLAALRLRTVELLDSGQLGANEDERLLLRQQIAEILGRREASEEDKVFALGFAVHSLWDSARFRQHFEDLRDGMPPRAVTLDGDESGEELVEVSIDSEDSADDRPKTGEHPAISINAGPLPIAKER</sequence>
<dbReference type="OrthoDB" id="7992681at2"/>
<dbReference type="Proteomes" id="UP000237968">
    <property type="component" value="Unassembled WGS sequence"/>
</dbReference>
<name>A0A2S9XXX5_9BACT</name>
<dbReference type="RefSeq" id="WP_106392556.1">
    <property type="nucleotide sequence ID" value="NZ_PVNK01000149.1"/>
</dbReference>
<keyword evidence="4" id="KW-1185">Reference proteome</keyword>
<organism evidence="3 4">
    <name type="scientific">Enhygromyxa salina</name>
    <dbReference type="NCBI Taxonomy" id="215803"/>
    <lineage>
        <taxon>Bacteria</taxon>
        <taxon>Pseudomonadati</taxon>
        <taxon>Myxococcota</taxon>
        <taxon>Polyangia</taxon>
        <taxon>Nannocystales</taxon>
        <taxon>Nannocystaceae</taxon>
        <taxon>Enhygromyxa</taxon>
    </lineage>
</organism>
<dbReference type="EMBL" id="PVNK01000149">
    <property type="protein sequence ID" value="PRP97693.1"/>
    <property type="molecule type" value="Genomic_DNA"/>
</dbReference>
<keyword evidence="2" id="KW-0812">Transmembrane</keyword>
<dbReference type="AlphaFoldDB" id="A0A2S9XXX5"/>
<keyword evidence="2" id="KW-0472">Membrane</keyword>
<reference evidence="3 4" key="1">
    <citation type="submission" date="2018-03" db="EMBL/GenBank/DDBJ databases">
        <title>Draft Genome Sequences of the Obligatory Marine Myxobacteria Enhygromyxa salina SWB005.</title>
        <authorList>
            <person name="Poehlein A."/>
            <person name="Moghaddam J.A."/>
            <person name="Harms H."/>
            <person name="Alanjari M."/>
            <person name="Koenig G.M."/>
            <person name="Daniel R."/>
            <person name="Schaeberle T.F."/>
        </authorList>
    </citation>
    <scope>NUCLEOTIDE SEQUENCE [LARGE SCALE GENOMIC DNA]</scope>
    <source>
        <strain evidence="3 4">SWB005</strain>
    </source>
</reference>
<accession>A0A2S9XXX5</accession>
<feature type="compositionally biased region" description="Acidic residues" evidence="1">
    <location>
        <begin position="336"/>
        <end position="355"/>
    </location>
</feature>
<feature type="transmembrane region" description="Helical" evidence="2">
    <location>
        <begin position="6"/>
        <end position="23"/>
    </location>
</feature>
<protein>
    <submittedName>
        <fullName evidence="3">Uncharacterized protein</fullName>
    </submittedName>
</protein>
<proteinExistence type="predicted"/>
<feature type="region of interest" description="Disordered" evidence="1">
    <location>
        <begin position="334"/>
        <end position="380"/>
    </location>
</feature>
<gene>
    <name evidence="3" type="ORF">ENSA5_32000</name>
</gene>